<feature type="transmembrane region" description="Helical" evidence="1">
    <location>
        <begin position="102"/>
        <end position="126"/>
    </location>
</feature>
<dbReference type="Pfam" id="PF02298">
    <property type="entry name" value="Cu_bind_like"/>
    <property type="match status" value="1"/>
</dbReference>
<dbReference type="InterPro" id="IPR008972">
    <property type="entry name" value="Cupredoxin"/>
</dbReference>
<dbReference type="Gramene" id="OMO81114">
    <property type="protein sequence ID" value="OMO81114"/>
    <property type="gene ID" value="CCACVL1_12594"/>
</dbReference>
<dbReference type="OrthoDB" id="5421909at2759"/>
<dbReference type="GO" id="GO:0009055">
    <property type="term" value="F:electron transfer activity"/>
    <property type="evidence" value="ECO:0007669"/>
    <property type="project" value="InterPro"/>
</dbReference>
<dbReference type="STRING" id="210143.A0A1R3IEX4"/>
<protein>
    <submittedName>
        <fullName evidence="3">Plastocyanin-like protein</fullName>
    </submittedName>
</protein>
<keyword evidence="1" id="KW-0472">Membrane</keyword>
<dbReference type="EMBL" id="AWWV01010216">
    <property type="protein sequence ID" value="OMO81114.1"/>
    <property type="molecule type" value="Genomic_DNA"/>
</dbReference>
<dbReference type="PANTHER" id="PTHR33021">
    <property type="entry name" value="BLUE COPPER PROTEIN"/>
    <property type="match status" value="1"/>
</dbReference>
<dbReference type="InterPro" id="IPR003245">
    <property type="entry name" value="Phytocyanin_dom"/>
</dbReference>
<reference evidence="3 4" key="1">
    <citation type="submission" date="2013-09" db="EMBL/GenBank/DDBJ databases">
        <title>Corchorus capsularis genome sequencing.</title>
        <authorList>
            <person name="Alam M."/>
            <person name="Haque M.S."/>
            <person name="Islam M.S."/>
            <person name="Emdad E.M."/>
            <person name="Islam M.M."/>
            <person name="Ahmed B."/>
            <person name="Halim A."/>
            <person name="Hossen Q.M.M."/>
            <person name="Hossain M.Z."/>
            <person name="Ahmed R."/>
            <person name="Khan M.M."/>
            <person name="Islam R."/>
            <person name="Rashid M.M."/>
            <person name="Khan S.A."/>
            <person name="Rahman M.S."/>
            <person name="Alam M."/>
        </authorList>
    </citation>
    <scope>NUCLEOTIDE SEQUENCE [LARGE SCALE GENOMIC DNA]</scope>
    <source>
        <strain evidence="4">cv. CVL-1</strain>
        <tissue evidence="3">Whole seedling</tissue>
    </source>
</reference>
<dbReference type="PANTHER" id="PTHR33021:SF496">
    <property type="entry name" value="OS08G0482700 PROTEIN"/>
    <property type="match status" value="1"/>
</dbReference>
<comment type="caution">
    <text evidence="3">The sequence shown here is derived from an EMBL/GenBank/DDBJ whole genome shotgun (WGS) entry which is preliminary data.</text>
</comment>
<dbReference type="SUPFAM" id="SSF49503">
    <property type="entry name" value="Cupredoxins"/>
    <property type="match status" value="1"/>
</dbReference>
<dbReference type="GO" id="GO:0005886">
    <property type="term" value="C:plasma membrane"/>
    <property type="evidence" value="ECO:0007669"/>
    <property type="project" value="TreeGrafter"/>
</dbReference>
<dbReference type="PROSITE" id="PS51485">
    <property type="entry name" value="PHYTOCYANIN"/>
    <property type="match status" value="1"/>
</dbReference>
<name>A0A1R3IEX4_COCAP</name>
<dbReference type="Gene3D" id="2.60.40.420">
    <property type="entry name" value="Cupredoxins - blue copper proteins"/>
    <property type="match status" value="1"/>
</dbReference>
<gene>
    <name evidence="3" type="ORF">CCACVL1_12594</name>
</gene>
<keyword evidence="1" id="KW-0812">Transmembrane</keyword>
<accession>A0A1R3IEX4</accession>
<keyword evidence="4" id="KW-1185">Reference proteome</keyword>
<organism evidence="3 4">
    <name type="scientific">Corchorus capsularis</name>
    <name type="common">Jute</name>
    <dbReference type="NCBI Taxonomy" id="210143"/>
    <lineage>
        <taxon>Eukaryota</taxon>
        <taxon>Viridiplantae</taxon>
        <taxon>Streptophyta</taxon>
        <taxon>Embryophyta</taxon>
        <taxon>Tracheophyta</taxon>
        <taxon>Spermatophyta</taxon>
        <taxon>Magnoliopsida</taxon>
        <taxon>eudicotyledons</taxon>
        <taxon>Gunneridae</taxon>
        <taxon>Pentapetalae</taxon>
        <taxon>rosids</taxon>
        <taxon>malvids</taxon>
        <taxon>Malvales</taxon>
        <taxon>Malvaceae</taxon>
        <taxon>Grewioideae</taxon>
        <taxon>Apeibeae</taxon>
        <taxon>Corchorus</taxon>
    </lineage>
</organism>
<feature type="domain" description="Phytocyanin" evidence="2">
    <location>
        <begin position="1"/>
        <end position="95"/>
    </location>
</feature>
<keyword evidence="1" id="KW-1133">Transmembrane helix</keyword>
<sequence>MDYGASRLDEKFLQVKHEESLMRLLRFTSNGRVGEDDVAEVTETAYDYCTTNDRIHHYKESPVSITLKDPKDYYFLCTFSNHCAGGQKLHVQVLNSTANTDILGSASSLVPTLYLVLFISIVLLLLF</sequence>
<evidence type="ECO:0000259" key="2">
    <source>
        <dbReference type="PROSITE" id="PS51485"/>
    </source>
</evidence>
<proteinExistence type="predicted"/>
<dbReference type="Proteomes" id="UP000188268">
    <property type="component" value="Unassembled WGS sequence"/>
</dbReference>
<dbReference type="AlphaFoldDB" id="A0A1R3IEX4"/>
<evidence type="ECO:0000256" key="1">
    <source>
        <dbReference type="SAM" id="Phobius"/>
    </source>
</evidence>
<dbReference type="InterPro" id="IPR039391">
    <property type="entry name" value="Phytocyanin-like"/>
</dbReference>
<evidence type="ECO:0000313" key="3">
    <source>
        <dbReference type="EMBL" id="OMO81114.1"/>
    </source>
</evidence>
<evidence type="ECO:0000313" key="4">
    <source>
        <dbReference type="Proteomes" id="UP000188268"/>
    </source>
</evidence>